<accession>A0A1X1YAI9</accession>
<evidence type="ECO:0000313" key="2">
    <source>
        <dbReference type="Proteomes" id="UP000193866"/>
    </source>
</evidence>
<evidence type="ECO:0000313" key="1">
    <source>
        <dbReference type="EMBL" id="ORW08127.1"/>
    </source>
</evidence>
<organism evidence="1 2">
    <name type="scientific">Mycolicibacter longobardus</name>
    <dbReference type="NCBI Taxonomy" id="1108812"/>
    <lineage>
        <taxon>Bacteria</taxon>
        <taxon>Bacillati</taxon>
        <taxon>Actinomycetota</taxon>
        <taxon>Actinomycetes</taxon>
        <taxon>Mycobacteriales</taxon>
        <taxon>Mycobacteriaceae</taxon>
        <taxon>Mycolicibacter</taxon>
    </lineage>
</organism>
<reference evidence="1 2" key="1">
    <citation type="submission" date="2016-01" db="EMBL/GenBank/DDBJ databases">
        <title>The new phylogeny of the genus Mycobacterium.</title>
        <authorList>
            <person name="Tarcisio F."/>
            <person name="Conor M."/>
            <person name="Antonella G."/>
            <person name="Elisabetta G."/>
            <person name="Giulia F.S."/>
            <person name="Sara T."/>
            <person name="Anna F."/>
            <person name="Clotilde B."/>
            <person name="Roberto B."/>
            <person name="Veronica D.S."/>
            <person name="Fabio R."/>
            <person name="Monica P."/>
            <person name="Olivier J."/>
            <person name="Enrico T."/>
            <person name="Nicola S."/>
        </authorList>
    </citation>
    <scope>NUCLEOTIDE SEQUENCE [LARGE SCALE GENOMIC DNA]</scope>
    <source>
        <strain evidence="1 2">DSM 45394</strain>
    </source>
</reference>
<comment type="caution">
    <text evidence="1">The sequence shown here is derived from an EMBL/GenBank/DDBJ whole genome shotgun (WGS) entry which is preliminary data.</text>
</comment>
<sequence>MTITTYSRGDFTLTADDHCGSDQVTLTVTRTAPFTDDGVRRLNNELADYGAELIAGSVAGRYTLYVGSEALDYDPGTDASAVLTATVPR</sequence>
<proteinExistence type="predicted"/>
<name>A0A1X1YAI9_9MYCO</name>
<dbReference type="STRING" id="1108812.AWC16_20585"/>
<dbReference type="OrthoDB" id="4741722at2"/>
<dbReference type="RefSeq" id="WP_085266406.1">
    <property type="nucleotide sequence ID" value="NZ_LQPG01000039.1"/>
</dbReference>
<dbReference type="Proteomes" id="UP000193866">
    <property type="component" value="Unassembled WGS sequence"/>
</dbReference>
<dbReference type="EMBL" id="LQPG01000039">
    <property type="protein sequence ID" value="ORW08127.1"/>
    <property type="molecule type" value="Genomic_DNA"/>
</dbReference>
<protein>
    <submittedName>
        <fullName evidence="1">Uncharacterized protein</fullName>
    </submittedName>
</protein>
<keyword evidence="2" id="KW-1185">Reference proteome</keyword>
<gene>
    <name evidence="1" type="ORF">AWC16_20585</name>
</gene>
<dbReference type="AlphaFoldDB" id="A0A1X1YAI9"/>